<accession>A0A5N0ERB7</accession>
<gene>
    <name evidence="2" type="ORF">F3087_06175</name>
</gene>
<dbReference type="AlphaFoldDB" id="A0A5N0ERB7"/>
<reference evidence="2 3" key="1">
    <citation type="submission" date="2019-09" db="EMBL/GenBank/DDBJ databases">
        <authorList>
            <person name="Wang X."/>
        </authorList>
    </citation>
    <scope>NUCLEOTIDE SEQUENCE [LARGE SCALE GENOMIC DNA]</scope>
    <source>
        <strain evidence="2 3">CICC 11023</strain>
    </source>
</reference>
<feature type="chain" id="PRO_5038634112" evidence="1">
    <location>
        <begin position="30"/>
        <end position="193"/>
    </location>
</feature>
<keyword evidence="1" id="KW-0732">Signal</keyword>
<evidence type="ECO:0000313" key="3">
    <source>
        <dbReference type="Proteomes" id="UP000323876"/>
    </source>
</evidence>
<organism evidence="2 3">
    <name type="scientific">Nocardia colli</name>
    <dbReference type="NCBI Taxonomy" id="2545717"/>
    <lineage>
        <taxon>Bacteria</taxon>
        <taxon>Bacillati</taxon>
        <taxon>Actinomycetota</taxon>
        <taxon>Actinomycetes</taxon>
        <taxon>Mycobacteriales</taxon>
        <taxon>Nocardiaceae</taxon>
        <taxon>Nocardia</taxon>
    </lineage>
</organism>
<dbReference type="RefSeq" id="WP_150400721.1">
    <property type="nucleotide sequence ID" value="NZ_JBHJYQ010000003.1"/>
</dbReference>
<dbReference type="OrthoDB" id="119229at2"/>
<feature type="signal peptide" evidence="1">
    <location>
        <begin position="1"/>
        <end position="29"/>
    </location>
</feature>
<sequence>MSTMRARFLSTAVLSLGVPGIFLGIAAPAATADSGVTEAAADYGGGCVLYPDNRAATIDSLRFRCSPEQQDAVFRDAERGDVPMGVQNGWVTRPPAIQGIAPAFWIGKVFYTGPDGGTLTNRITGAGYEAWPAYVYSAPAMLDGRPTWALNYDPSPTPQVYDEIREVTPGVWFGYSWWRGAFQNTLLLTFVLG</sequence>
<keyword evidence="3" id="KW-1185">Reference proteome</keyword>
<evidence type="ECO:0000313" key="2">
    <source>
        <dbReference type="EMBL" id="KAA8890815.1"/>
    </source>
</evidence>
<dbReference type="Proteomes" id="UP000323876">
    <property type="component" value="Unassembled WGS sequence"/>
</dbReference>
<name>A0A5N0ERB7_9NOCA</name>
<proteinExistence type="predicted"/>
<comment type="caution">
    <text evidence="2">The sequence shown here is derived from an EMBL/GenBank/DDBJ whole genome shotgun (WGS) entry which is preliminary data.</text>
</comment>
<evidence type="ECO:0000256" key="1">
    <source>
        <dbReference type="SAM" id="SignalP"/>
    </source>
</evidence>
<protein>
    <submittedName>
        <fullName evidence="2">Uncharacterized protein</fullName>
    </submittedName>
</protein>
<dbReference type="EMBL" id="VXLC01000001">
    <property type="protein sequence ID" value="KAA8890815.1"/>
    <property type="molecule type" value="Genomic_DNA"/>
</dbReference>